<dbReference type="InterPro" id="IPR001753">
    <property type="entry name" value="Enoyl-CoA_hydra/iso"/>
</dbReference>
<dbReference type="GO" id="GO:0005782">
    <property type="term" value="C:peroxisomal matrix"/>
    <property type="evidence" value="ECO:0007669"/>
    <property type="project" value="EnsemblFungi"/>
</dbReference>
<dbReference type="GO" id="GO:0006635">
    <property type="term" value="P:fatty acid beta-oxidation"/>
    <property type="evidence" value="ECO:0007669"/>
    <property type="project" value="EnsemblFungi"/>
</dbReference>
<gene>
    <name evidence="5" type="primary">NCAS0F00380</name>
    <name evidence="5" type="ordered locus">NCAS_0F00380</name>
</gene>
<dbReference type="OMA" id="SDARTHY"/>
<evidence type="ECO:0000313" key="6">
    <source>
        <dbReference type="Proteomes" id="UP000001640"/>
    </source>
</evidence>
<dbReference type="STRING" id="1064592.G0VGA2"/>
<dbReference type="eggNOG" id="KOG0016">
    <property type="taxonomic scope" value="Eukaryota"/>
</dbReference>
<dbReference type="Proteomes" id="UP000001640">
    <property type="component" value="Chromosome 6"/>
</dbReference>
<dbReference type="AlphaFoldDB" id="G0VGA2"/>
<feature type="region of interest" description="Disordered" evidence="4">
    <location>
        <begin position="1"/>
        <end position="30"/>
    </location>
</feature>
<keyword evidence="6" id="KW-1185">Reference proteome</keyword>
<name>G0VGA2_NAUCA</name>
<dbReference type="InterPro" id="IPR051053">
    <property type="entry name" value="ECH/Chromodomain_protein"/>
</dbReference>
<reference evidence="5 6" key="1">
    <citation type="journal article" date="2011" name="Proc. Natl. Acad. Sci. U.S.A.">
        <title>Evolutionary erosion of yeast sex chromosomes by mating-type switching accidents.</title>
        <authorList>
            <person name="Gordon J.L."/>
            <person name="Armisen D."/>
            <person name="Proux-Wera E."/>
            <person name="Oheigeartaigh S.S."/>
            <person name="Byrne K.P."/>
            <person name="Wolfe K.H."/>
        </authorList>
    </citation>
    <scope>NUCLEOTIDE SEQUENCE [LARGE SCALE GENOMIC DNA]</scope>
    <source>
        <strain evidence="6">ATCC 76901 / BCRC 22586 / CBS 4309 / NBRC 1992 / NRRL Y-12630</strain>
    </source>
</reference>
<keyword evidence="2" id="KW-0576">Peroxisome</keyword>
<dbReference type="PANTHER" id="PTHR43684">
    <property type="match status" value="1"/>
</dbReference>
<dbReference type="HOGENOM" id="CLU_009834_6_2_1"/>
<evidence type="ECO:0000256" key="4">
    <source>
        <dbReference type="SAM" id="MobiDB-lite"/>
    </source>
</evidence>
<dbReference type="FunCoup" id="G0VGA2">
    <property type="interactions" value="199"/>
</dbReference>
<dbReference type="KEGG" id="ncs:NCAS_0F00380"/>
<dbReference type="InParanoid" id="G0VGA2"/>
<dbReference type="CDD" id="cd06558">
    <property type="entry name" value="crotonase-like"/>
    <property type="match status" value="1"/>
</dbReference>
<keyword evidence="3" id="KW-0413">Isomerase</keyword>
<organism evidence="5 6">
    <name type="scientific">Naumovozyma castellii</name>
    <name type="common">Yeast</name>
    <name type="synonym">Saccharomyces castellii</name>
    <dbReference type="NCBI Taxonomy" id="27288"/>
    <lineage>
        <taxon>Eukaryota</taxon>
        <taxon>Fungi</taxon>
        <taxon>Dikarya</taxon>
        <taxon>Ascomycota</taxon>
        <taxon>Saccharomycotina</taxon>
        <taxon>Saccharomycetes</taxon>
        <taxon>Saccharomycetales</taxon>
        <taxon>Saccharomycetaceae</taxon>
        <taxon>Naumovozyma</taxon>
    </lineage>
</organism>
<dbReference type="GeneID" id="96904171"/>
<dbReference type="SUPFAM" id="SSF52096">
    <property type="entry name" value="ClpP/crotonase"/>
    <property type="match status" value="1"/>
</dbReference>
<dbReference type="OrthoDB" id="2018133at2759"/>
<evidence type="ECO:0000313" key="5">
    <source>
        <dbReference type="EMBL" id="CCC70522.1"/>
    </source>
</evidence>
<evidence type="ECO:0000256" key="3">
    <source>
        <dbReference type="ARBA" id="ARBA00023235"/>
    </source>
</evidence>
<dbReference type="EMBL" id="HE576757">
    <property type="protein sequence ID" value="CCC70522.1"/>
    <property type="molecule type" value="Genomic_DNA"/>
</dbReference>
<accession>G0VGA2</accession>
<sequence length="304" mass="34361">MEKNNTYKKGPDAMRYNGERRTSLSEDNRQKMSKRVSYTIEGPIFIIKLNDPRHLNSLTFDDFVYIAMLLEKANSDDSIFITVLQSSAKFFSSGGKFEAVLESKGKEDDIGSLNNLIGMISSPNVFVANAFRTHEKLLVCCLNGPAVGLSACIVMLCDLVYARDDSVYLLFPFSNLGFVAEVGSSVTLPMKLGINKANEHLLFSKPLTFADLQGKLINKNYQMEDTDEFNKQVVRDLQAQLVAADAPLRNMKAMKRQITEGTGYRSSLLRAQGLETMTTLPFWHEGEPFRRFEQMRSKQRKHKL</sequence>
<reference key="2">
    <citation type="submission" date="2011-08" db="EMBL/GenBank/DDBJ databases">
        <title>Genome sequence of Naumovozyma castellii.</title>
        <authorList>
            <person name="Gordon J.L."/>
            <person name="Armisen D."/>
            <person name="Proux-Wera E."/>
            <person name="OhEigeartaigh S.S."/>
            <person name="Byrne K.P."/>
            <person name="Wolfe K.H."/>
        </authorList>
    </citation>
    <scope>NUCLEOTIDE SEQUENCE</scope>
    <source>
        <strain>Type strain:CBS 4309</strain>
    </source>
</reference>
<protein>
    <submittedName>
        <fullName evidence="5">Uncharacterized protein</fullName>
    </submittedName>
</protein>
<dbReference type="PANTHER" id="PTHR43684:SF1">
    <property type="entry name" value="ENOYL-COA DELTA ISOMERASE 2"/>
    <property type="match status" value="1"/>
</dbReference>
<comment type="subcellular location">
    <subcellularLocation>
        <location evidence="1">Peroxisome</location>
    </subcellularLocation>
</comment>
<evidence type="ECO:0000256" key="2">
    <source>
        <dbReference type="ARBA" id="ARBA00023140"/>
    </source>
</evidence>
<dbReference type="Gene3D" id="3.90.226.10">
    <property type="entry name" value="2-enoyl-CoA Hydratase, Chain A, domain 1"/>
    <property type="match status" value="1"/>
</dbReference>
<dbReference type="RefSeq" id="XP_003676878.1">
    <property type="nucleotide sequence ID" value="XM_003676830.1"/>
</dbReference>
<proteinExistence type="predicted"/>
<dbReference type="InterPro" id="IPR029045">
    <property type="entry name" value="ClpP/crotonase-like_dom_sf"/>
</dbReference>
<dbReference type="Pfam" id="PF00378">
    <property type="entry name" value="ECH_1"/>
    <property type="match status" value="1"/>
</dbReference>
<dbReference type="GO" id="GO:0004165">
    <property type="term" value="F:delta(3)-delta(2)-enoyl-CoA isomerase activity"/>
    <property type="evidence" value="ECO:0007669"/>
    <property type="project" value="EnsemblFungi"/>
</dbReference>
<evidence type="ECO:0000256" key="1">
    <source>
        <dbReference type="ARBA" id="ARBA00004275"/>
    </source>
</evidence>